<keyword evidence="3" id="KW-0863">Zinc-finger</keyword>
<name>A0A2H9THV3_9FUNG</name>
<dbReference type="GO" id="GO:0008270">
    <property type="term" value="F:zinc ion binding"/>
    <property type="evidence" value="ECO:0007669"/>
    <property type="project" value="UniProtKB-KW"/>
</dbReference>
<dbReference type="FunFam" id="2.20.25.420:FF:000002">
    <property type="entry name" value="Zinc finger protein ZPR1"/>
    <property type="match status" value="1"/>
</dbReference>
<evidence type="ECO:0000256" key="4">
    <source>
        <dbReference type="ARBA" id="ARBA00022833"/>
    </source>
</evidence>
<dbReference type="NCBIfam" id="TIGR00310">
    <property type="entry name" value="ZPR1_znf"/>
    <property type="match status" value="1"/>
</dbReference>
<accession>A0A2H9THV3</accession>
<keyword evidence="4" id="KW-0862">Zinc</keyword>
<dbReference type="Pfam" id="PF03367">
    <property type="entry name" value="Zn_ribbon_ZPR1"/>
    <property type="match status" value="1"/>
</dbReference>
<dbReference type="InterPro" id="IPR056180">
    <property type="entry name" value="ZPR1_jr_dom"/>
</dbReference>
<protein>
    <submittedName>
        <fullName evidence="6">Zf-ZPR1-domain-containing protein</fullName>
    </submittedName>
</protein>
<dbReference type="InterPro" id="IPR004457">
    <property type="entry name" value="Znf_ZPR1"/>
</dbReference>
<dbReference type="InterPro" id="IPR042452">
    <property type="entry name" value="ZPR1_Znf1/2"/>
</dbReference>
<dbReference type="SMART" id="SM00709">
    <property type="entry name" value="Zpr1"/>
    <property type="match status" value="1"/>
</dbReference>
<evidence type="ECO:0000313" key="7">
    <source>
        <dbReference type="Proteomes" id="UP000240830"/>
    </source>
</evidence>
<evidence type="ECO:0000259" key="5">
    <source>
        <dbReference type="SMART" id="SM00709"/>
    </source>
</evidence>
<dbReference type="Pfam" id="PF22794">
    <property type="entry name" value="jr-ZPR1"/>
    <property type="match status" value="1"/>
</dbReference>
<dbReference type="PANTHER" id="PTHR10876:SF0">
    <property type="entry name" value="ZINC FINGER PROTEIN ZPR1"/>
    <property type="match status" value="1"/>
</dbReference>
<comment type="similarity">
    <text evidence="1">Belongs to the ZPR1 family.</text>
</comment>
<dbReference type="OrthoDB" id="308464at2759"/>
<proteinExistence type="inferred from homology"/>
<sequence length="252" mass="28570">MLILRCAPKTDPKIKTLHYKQTSEQLTLMGFSAQNNVEGEDDNDNLVPDSVYCFQTNCSSCSSPCETRMHLIEIPHFREVIIMATTCDYCGYKSNEVKSSGAMALRGRRITLKLRSEEDLNRDILKSETCTLEIPEIDLHLTTGALGGRFTTLEGLLRQVRKELNDKVPFASGDSALPEKKSVFDSLLKNIDKICELQLLCTVILDDPMGNSYLQNIYAPDEDPMMVVEEYERTFEQNEEFGLNDMKVEGYE</sequence>
<dbReference type="FunFam" id="2.60.120.1040:FF:000001">
    <property type="entry name" value="Zinc finger protein ZPR1"/>
    <property type="match status" value="1"/>
</dbReference>
<dbReference type="Gene3D" id="2.60.120.1040">
    <property type="entry name" value="ZPR1, A/B domain"/>
    <property type="match status" value="1"/>
</dbReference>
<feature type="domain" description="Zinc finger ZPR1-type" evidence="5">
    <location>
        <begin position="56"/>
        <end position="216"/>
    </location>
</feature>
<dbReference type="PANTHER" id="PTHR10876">
    <property type="entry name" value="ZINC FINGER PROTEIN ZPR1"/>
    <property type="match status" value="1"/>
</dbReference>
<gene>
    <name evidence="6" type="ORF">PSACC_02842</name>
</gene>
<keyword evidence="7" id="KW-1185">Reference proteome</keyword>
<evidence type="ECO:0000256" key="1">
    <source>
        <dbReference type="ARBA" id="ARBA00008354"/>
    </source>
</evidence>
<dbReference type="InterPro" id="IPR042451">
    <property type="entry name" value="ZPR1_A/B_dom"/>
</dbReference>
<dbReference type="AlphaFoldDB" id="A0A2H9THV3"/>
<evidence type="ECO:0000256" key="2">
    <source>
        <dbReference type="ARBA" id="ARBA00022723"/>
    </source>
</evidence>
<reference evidence="6 7" key="1">
    <citation type="submission" date="2016-10" db="EMBL/GenBank/DDBJ databases">
        <title>The genome of Paramicrosporidium saccamoebae is the missing link in understanding Cryptomycota and Microsporidia evolution.</title>
        <authorList>
            <person name="Quandt C.A."/>
            <person name="Beaudet D."/>
            <person name="Corsaro D."/>
            <person name="Michel R."/>
            <person name="Corradi N."/>
            <person name="James T."/>
        </authorList>
    </citation>
    <scope>NUCLEOTIDE SEQUENCE [LARGE SCALE GENOMIC DNA]</scope>
    <source>
        <strain evidence="6 7">KSL3</strain>
    </source>
</reference>
<dbReference type="Proteomes" id="UP000240830">
    <property type="component" value="Unassembled WGS sequence"/>
</dbReference>
<dbReference type="STRING" id="1246581.A0A2H9THV3"/>
<organism evidence="6 7">
    <name type="scientific">Paramicrosporidium saccamoebae</name>
    <dbReference type="NCBI Taxonomy" id="1246581"/>
    <lineage>
        <taxon>Eukaryota</taxon>
        <taxon>Fungi</taxon>
        <taxon>Fungi incertae sedis</taxon>
        <taxon>Cryptomycota</taxon>
        <taxon>Cryptomycota incertae sedis</taxon>
        <taxon>Paramicrosporidium</taxon>
    </lineage>
</organism>
<evidence type="ECO:0000313" key="6">
    <source>
        <dbReference type="EMBL" id="PJF17342.1"/>
    </source>
</evidence>
<evidence type="ECO:0000256" key="3">
    <source>
        <dbReference type="ARBA" id="ARBA00022771"/>
    </source>
</evidence>
<comment type="caution">
    <text evidence="6">The sequence shown here is derived from an EMBL/GenBank/DDBJ whole genome shotgun (WGS) entry which is preliminary data.</text>
</comment>
<keyword evidence="2" id="KW-0479">Metal-binding</keyword>
<dbReference type="InterPro" id="IPR040141">
    <property type="entry name" value="ZPR1"/>
</dbReference>
<dbReference type="GO" id="GO:0005634">
    <property type="term" value="C:nucleus"/>
    <property type="evidence" value="ECO:0007669"/>
    <property type="project" value="TreeGrafter"/>
</dbReference>
<dbReference type="EMBL" id="MTSL01000178">
    <property type="protein sequence ID" value="PJF17342.1"/>
    <property type="molecule type" value="Genomic_DNA"/>
</dbReference>
<dbReference type="Gene3D" id="2.20.25.420">
    <property type="entry name" value="ZPR1, zinc finger domain"/>
    <property type="match status" value="1"/>
</dbReference>